<name>A0A1G2P0K2_9BACT</name>
<evidence type="ECO:0000313" key="2">
    <source>
        <dbReference type="EMBL" id="OHA41876.1"/>
    </source>
</evidence>
<reference evidence="2 3" key="1">
    <citation type="journal article" date="2016" name="Nat. Commun.">
        <title>Thousands of microbial genomes shed light on interconnected biogeochemical processes in an aquifer system.</title>
        <authorList>
            <person name="Anantharaman K."/>
            <person name="Brown C.T."/>
            <person name="Hug L.A."/>
            <person name="Sharon I."/>
            <person name="Castelle C.J."/>
            <person name="Probst A.J."/>
            <person name="Thomas B.C."/>
            <person name="Singh A."/>
            <person name="Wilkins M.J."/>
            <person name="Karaoz U."/>
            <person name="Brodie E.L."/>
            <person name="Williams K.H."/>
            <person name="Hubbard S.S."/>
            <person name="Banfield J.F."/>
        </authorList>
    </citation>
    <scope>NUCLEOTIDE SEQUENCE [LARGE SCALE GENOMIC DNA]</scope>
</reference>
<protein>
    <recommendedName>
        <fullName evidence="1">VTC domain-containing protein</fullName>
    </recommendedName>
</protein>
<accession>A0A1G2P0K2</accession>
<dbReference type="InterPro" id="IPR018966">
    <property type="entry name" value="VTC_domain"/>
</dbReference>
<dbReference type="EMBL" id="MHSK01000024">
    <property type="protein sequence ID" value="OHA41876.1"/>
    <property type="molecule type" value="Genomic_DNA"/>
</dbReference>
<evidence type="ECO:0000313" key="3">
    <source>
        <dbReference type="Proteomes" id="UP000177269"/>
    </source>
</evidence>
<dbReference type="Pfam" id="PF09359">
    <property type="entry name" value="VTC"/>
    <property type="match status" value="1"/>
</dbReference>
<proteinExistence type="predicted"/>
<dbReference type="Gene3D" id="3.20.100.30">
    <property type="entry name" value="VTC, catalytic tunnel domain"/>
    <property type="match status" value="1"/>
</dbReference>
<sequence length="260" mass="30760">MNLQPEFHFRRFEIKYLTDEDTAENIKKDLMPYLKHDPFADQEAKEYEVRSVYYDSPGYFYYQETLDGYNSRKKIRVRCYRTGGQIKDNAFLEIKRKEGVIVVKDRIRLNLEELRQFQKTDTLLDSGRSFSSKEENFIKEYEFERVIRALSPKILVTYTREPYAGVYDEGLRVTFDRNIKAAQNDNLFYDGGDMERIHPGEVVVEIKFRRGLPVYMGETIKKFSMIRVPFSKYRKGVEETRAIPGSFPGITRGFETVSYI</sequence>
<feature type="domain" description="VTC" evidence="1">
    <location>
        <begin position="11"/>
        <end position="238"/>
    </location>
</feature>
<evidence type="ECO:0000259" key="1">
    <source>
        <dbReference type="Pfam" id="PF09359"/>
    </source>
</evidence>
<dbReference type="AlphaFoldDB" id="A0A1G2P0K2"/>
<dbReference type="InterPro" id="IPR042267">
    <property type="entry name" value="VTC_sf"/>
</dbReference>
<dbReference type="CDD" id="cd07750">
    <property type="entry name" value="PolyPPase_VTC_like"/>
    <property type="match status" value="1"/>
</dbReference>
<organism evidence="2 3">
    <name type="scientific">Candidatus Taylorbacteria bacterium RIFCSPLOWO2_12_FULL_43_20</name>
    <dbReference type="NCBI Taxonomy" id="1802332"/>
    <lineage>
        <taxon>Bacteria</taxon>
        <taxon>Candidatus Tayloriibacteriota</taxon>
    </lineage>
</organism>
<comment type="caution">
    <text evidence="2">The sequence shown here is derived from an EMBL/GenBank/DDBJ whole genome shotgun (WGS) entry which is preliminary data.</text>
</comment>
<dbReference type="GO" id="GO:0006799">
    <property type="term" value="P:polyphosphate biosynthetic process"/>
    <property type="evidence" value="ECO:0007669"/>
    <property type="project" value="UniProtKB-ARBA"/>
</dbReference>
<gene>
    <name evidence="2" type="ORF">A3G52_03515</name>
</gene>
<dbReference type="Proteomes" id="UP000177269">
    <property type="component" value="Unassembled WGS sequence"/>
</dbReference>